<dbReference type="EMBL" id="MCOK01000001">
    <property type="protein sequence ID" value="OOC53359.1"/>
    <property type="molecule type" value="Genomic_DNA"/>
</dbReference>
<dbReference type="InterPro" id="IPR041698">
    <property type="entry name" value="Methyltransf_25"/>
</dbReference>
<comment type="pathway">
    <text evidence="1">Lipid metabolism.</text>
</comment>
<dbReference type="PANTHER" id="PTHR44307:SF2">
    <property type="entry name" value="PHOSPHOETHANOLAMINE METHYLTRANSFERASE ISOFORM X1"/>
    <property type="match status" value="1"/>
</dbReference>
<evidence type="ECO:0000256" key="2">
    <source>
        <dbReference type="ARBA" id="ARBA00022603"/>
    </source>
</evidence>
<dbReference type="SUPFAM" id="SSF53335">
    <property type="entry name" value="S-adenosyl-L-methionine-dependent methyltransferases"/>
    <property type="match status" value="1"/>
</dbReference>
<dbReference type="GO" id="GO:0000234">
    <property type="term" value="F:phosphoethanolamine N-methyltransferase activity"/>
    <property type="evidence" value="ECO:0007669"/>
    <property type="project" value="UniProtKB-EC"/>
</dbReference>
<dbReference type="PANTHER" id="PTHR44307">
    <property type="entry name" value="PHOSPHOETHANOLAMINE METHYLTRANSFERASE"/>
    <property type="match status" value="1"/>
</dbReference>
<accession>A0A1V3BYM3</accession>
<name>A0A1V3BYM3_9ACTN</name>
<dbReference type="AlphaFoldDB" id="A0A1V3BYM3"/>
<comment type="pathway">
    <text evidence="4">Phospholipid metabolism.</text>
</comment>
<gene>
    <name evidence="7" type="ORF">NOSIN_05665</name>
</gene>
<comment type="caution">
    <text evidence="7">The sequence shown here is derived from an EMBL/GenBank/DDBJ whole genome shotgun (WGS) entry which is preliminary data.</text>
</comment>
<keyword evidence="2" id="KW-0489">Methyltransferase</keyword>
<evidence type="ECO:0000256" key="4">
    <source>
        <dbReference type="ARBA" id="ARBA00025707"/>
    </source>
</evidence>
<dbReference type="OrthoDB" id="9765084at2"/>
<dbReference type="CDD" id="cd02440">
    <property type="entry name" value="AdoMet_MTases"/>
    <property type="match status" value="1"/>
</dbReference>
<sequence length="289" mass="30281">MSRPYLDPHTVKSDQRAAWDAISPGWAVVFDTFERGASRVTDHLLELGGVRPGQRVLDVATGPGEPALTAADAVGPGGSVLGVDISPRMLELAARRADGRSNVEFAVADLEGIDRAPGSFDVVLSRWGLMFAVDRVGMMRALARLLVPGGVLAAAVWGPPGAAPMMSFGYGVIGRMLELPPPAPGAPGPFTMADPAQATAELREAGFEDVTVTETVAPFRLATGAQYAEFTRAVAPPALMARVRDRYGTEDAPEVWQAVAEEVEASHADADGVALPSTTLCLRAVARAV</sequence>
<reference evidence="8" key="1">
    <citation type="submission" date="2016-08" db="EMBL/GenBank/DDBJ databases">
        <authorList>
            <person name="Tokovenko B."/>
            <person name="Kalinowski J."/>
        </authorList>
    </citation>
    <scope>NUCLEOTIDE SEQUENCE [LARGE SCALE GENOMIC DNA]</scope>
    <source>
        <strain evidence="8">UTMC102</strain>
    </source>
</reference>
<dbReference type="Pfam" id="PF13649">
    <property type="entry name" value="Methyltransf_25"/>
    <property type="match status" value="1"/>
</dbReference>
<evidence type="ECO:0000313" key="7">
    <source>
        <dbReference type="EMBL" id="OOC53359.1"/>
    </source>
</evidence>
<protein>
    <recommendedName>
        <fullName evidence="6">Methyltransferase domain-containing protein</fullName>
    </recommendedName>
</protein>
<keyword evidence="3" id="KW-0808">Transferase</keyword>
<dbReference type="GO" id="GO:0032259">
    <property type="term" value="P:methylation"/>
    <property type="evidence" value="ECO:0007669"/>
    <property type="project" value="UniProtKB-KW"/>
</dbReference>
<proteinExistence type="predicted"/>
<comment type="catalytic activity">
    <reaction evidence="5">
        <text>phosphoethanolamine + S-adenosyl-L-methionine = N-methylethanolamine phosphate + S-adenosyl-L-homocysteine + H(+)</text>
        <dbReference type="Rhea" id="RHEA:20365"/>
        <dbReference type="ChEBI" id="CHEBI:15378"/>
        <dbReference type="ChEBI" id="CHEBI:57781"/>
        <dbReference type="ChEBI" id="CHEBI:57856"/>
        <dbReference type="ChEBI" id="CHEBI:58190"/>
        <dbReference type="ChEBI" id="CHEBI:59789"/>
        <dbReference type="EC" id="2.1.1.103"/>
    </reaction>
    <physiologicalReaction direction="left-to-right" evidence="5">
        <dbReference type="Rhea" id="RHEA:20366"/>
    </physiologicalReaction>
</comment>
<evidence type="ECO:0000256" key="1">
    <source>
        <dbReference type="ARBA" id="ARBA00005189"/>
    </source>
</evidence>
<evidence type="ECO:0000259" key="6">
    <source>
        <dbReference type="Pfam" id="PF13649"/>
    </source>
</evidence>
<evidence type="ECO:0000256" key="5">
    <source>
        <dbReference type="ARBA" id="ARBA00047622"/>
    </source>
</evidence>
<evidence type="ECO:0000313" key="8">
    <source>
        <dbReference type="Proteomes" id="UP000189004"/>
    </source>
</evidence>
<dbReference type="STRING" id="501010.NOSIN_05665"/>
<dbReference type="RefSeq" id="WP_077689731.1">
    <property type="nucleotide sequence ID" value="NZ_MCOK01000001.1"/>
</dbReference>
<dbReference type="Proteomes" id="UP000189004">
    <property type="component" value="Unassembled WGS sequence"/>
</dbReference>
<keyword evidence="8" id="KW-1185">Reference proteome</keyword>
<feature type="domain" description="Methyltransferase" evidence="6">
    <location>
        <begin position="56"/>
        <end position="150"/>
    </location>
</feature>
<organism evidence="7 8">
    <name type="scientific">Nocardiopsis sinuspersici</name>
    <dbReference type="NCBI Taxonomy" id="501010"/>
    <lineage>
        <taxon>Bacteria</taxon>
        <taxon>Bacillati</taxon>
        <taxon>Actinomycetota</taxon>
        <taxon>Actinomycetes</taxon>
        <taxon>Streptosporangiales</taxon>
        <taxon>Nocardiopsidaceae</taxon>
        <taxon>Nocardiopsis</taxon>
    </lineage>
</organism>
<dbReference type="Gene3D" id="3.40.50.150">
    <property type="entry name" value="Vaccinia Virus protein VP39"/>
    <property type="match status" value="1"/>
</dbReference>
<dbReference type="InterPro" id="IPR029063">
    <property type="entry name" value="SAM-dependent_MTases_sf"/>
</dbReference>
<evidence type="ECO:0000256" key="3">
    <source>
        <dbReference type="ARBA" id="ARBA00022679"/>
    </source>
</evidence>